<dbReference type="AlphaFoldDB" id="A0A382V782"/>
<gene>
    <name evidence="1" type="ORF">METZ01_LOCUS395151</name>
</gene>
<dbReference type="EMBL" id="UINC01149680">
    <property type="protein sequence ID" value="SVD42297.1"/>
    <property type="molecule type" value="Genomic_DNA"/>
</dbReference>
<dbReference type="Pfam" id="PF20104">
    <property type="entry name" value="DUF6494"/>
    <property type="match status" value="1"/>
</dbReference>
<evidence type="ECO:0000313" key="1">
    <source>
        <dbReference type="EMBL" id="SVD42297.1"/>
    </source>
</evidence>
<organism evidence="1">
    <name type="scientific">marine metagenome</name>
    <dbReference type="NCBI Taxonomy" id="408172"/>
    <lineage>
        <taxon>unclassified sequences</taxon>
        <taxon>metagenomes</taxon>
        <taxon>ecological metagenomes</taxon>
    </lineage>
</organism>
<protein>
    <submittedName>
        <fullName evidence="1">Uncharacterized protein</fullName>
    </submittedName>
</protein>
<dbReference type="InterPro" id="IPR045471">
    <property type="entry name" value="DUF6494"/>
</dbReference>
<accession>A0A382V782</accession>
<proteinExistence type="predicted"/>
<sequence length="68" mass="7719">MNQDNFNMEIRKYLKKVGITSQREITDSVNRAISEGKLTGNETLKAKTKITLQDLGYELEIDGEISLD</sequence>
<reference evidence="1" key="1">
    <citation type="submission" date="2018-05" db="EMBL/GenBank/DDBJ databases">
        <authorList>
            <person name="Lanie J.A."/>
            <person name="Ng W.-L."/>
            <person name="Kazmierczak K.M."/>
            <person name="Andrzejewski T.M."/>
            <person name="Davidsen T.M."/>
            <person name="Wayne K.J."/>
            <person name="Tettelin H."/>
            <person name="Glass J.I."/>
            <person name="Rusch D."/>
            <person name="Podicherti R."/>
            <person name="Tsui H.-C.T."/>
            <person name="Winkler M.E."/>
        </authorList>
    </citation>
    <scope>NUCLEOTIDE SEQUENCE</scope>
</reference>
<name>A0A382V782_9ZZZZ</name>